<protein>
    <submittedName>
        <fullName evidence="2">Uncharacterized protein</fullName>
    </submittedName>
</protein>
<dbReference type="Proteomes" id="UP000178964">
    <property type="component" value="Unassembled WGS sequence"/>
</dbReference>
<dbReference type="STRING" id="1802627.A3A70_00920"/>
<sequence length="267" mass="28988">MSAQKLSLLFSTIILSLLILGNPVNVSQAVESLSVVRTYEIQDTNAKPGDIVSRYTQEGIISLSKLNADQELLGVIVERSETISYYEESATSLPVASTGIYKVNVNSSSGPIAIGDYVAISPVDGIGQKEERDTQLIVGRAVENFDAQTENGQILVDLGKTPGKYDTGTLRSIYQLGKYFGVDILRLFQTTEGASQLFRYLIALAIMIGVSFLVFRHFGHSISKGIEAIGRNPLARNNILSGILLNAVMIIVVILLIVILSIVIIRL</sequence>
<reference evidence="2 3" key="1">
    <citation type="journal article" date="2016" name="Nat. Commun.">
        <title>Thousands of microbial genomes shed light on interconnected biogeochemical processes in an aquifer system.</title>
        <authorList>
            <person name="Anantharaman K."/>
            <person name="Brown C.T."/>
            <person name="Hug L.A."/>
            <person name="Sharon I."/>
            <person name="Castelle C.J."/>
            <person name="Probst A.J."/>
            <person name="Thomas B.C."/>
            <person name="Singh A."/>
            <person name="Wilkins M.J."/>
            <person name="Karaoz U."/>
            <person name="Brodie E.L."/>
            <person name="Williams K.H."/>
            <person name="Hubbard S.S."/>
            <person name="Banfield J.F."/>
        </authorList>
    </citation>
    <scope>NUCLEOTIDE SEQUENCE [LARGE SCALE GENOMIC DNA]</scope>
</reference>
<proteinExistence type="predicted"/>
<gene>
    <name evidence="2" type="ORF">A3A70_00920</name>
</gene>
<dbReference type="EMBL" id="MEVK01000020">
    <property type="protein sequence ID" value="OGC59235.1"/>
    <property type="molecule type" value="Genomic_DNA"/>
</dbReference>
<organism evidence="2 3">
    <name type="scientific">candidate division WWE3 bacterium RIFCSPLOWO2_01_FULL_42_11</name>
    <dbReference type="NCBI Taxonomy" id="1802627"/>
    <lineage>
        <taxon>Bacteria</taxon>
        <taxon>Katanobacteria</taxon>
    </lineage>
</organism>
<evidence type="ECO:0000313" key="3">
    <source>
        <dbReference type="Proteomes" id="UP000178964"/>
    </source>
</evidence>
<accession>A0A1F4VQB2</accession>
<evidence type="ECO:0000313" key="2">
    <source>
        <dbReference type="EMBL" id="OGC59235.1"/>
    </source>
</evidence>
<name>A0A1F4VQB2_UNCKA</name>
<feature type="transmembrane region" description="Helical" evidence="1">
    <location>
        <begin position="239"/>
        <end position="265"/>
    </location>
</feature>
<dbReference type="AlphaFoldDB" id="A0A1F4VQB2"/>
<keyword evidence="1" id="KW-0472">Membrane</keyword>
<keyword evidence="1" id="KW-1133">Transmembrane helix</keyword>
<keyword evidence="1" id="KW-0812">Transmembrane</keyword>
<comment type="caution">
    <text evidence="2">The sequence shown here is derived from an EMBL/GenBank/DDBJ whole genome shotgun (WGS) entry which is preliminary data.</text>
</comment>
<evidence type="ECO:0000256" key="1">
    <source>
        <dbReference type="SAM" id="Phobius"/>
    </source>
</evidence>
<feature type="transmembrane region" description="Helical" evidence="1">
    <location>
        <begin position="197"/>
        <end position="218"/>
    </location>
</feature>